<evidence type="ECO:0000256" key="4">
    <source>
        <dbReference type="ARBA" id="ARBA00049426"/>
    </source>
</evidence>
<evidence type="ECO:0000313" key="5">
    <source>
        <dbReference type="EMBL" id="PWN92671.1"/>
    </source>
</evidence>
<keyword evidence="3" id="KW-0119">Carbohydrate metabolism</keyword>
<dbReference type="InterPro" id="IPR017853">
    <property type="entry name" value="GH"/>
</dbReference>
<dbReference type="Pfam" id="PF05691">
    <property type="entry name" value="Raffinose_syn"/>
    <property type="match status" value="1"/>
</dbReference>
<dbReference type="GO" id="GO:0004557">
    <property type="term" value="F:alpha-galactosidase activity"/>
    <property type="evidence" value="ECO:0007669"/>
    <property type="project" value="UniProtKB-EC"/>
</dbReference>
<dbReference type="InterPro" id="IPR008811">
    <property type="entry name" value="Glycosyl_hydrolases_36"/>
</dbReference>
<comment type="catalytic activity">
    <reaction evidence="1">
        <text>Hydrolysis of terminal, non-reducing alpha-D-galactose residues in alpha-D-galactosides, including galactose oligosaccharides, galactomannans and galactolipids.</text>
        <dbReference type="EC" id="3.2.1.22"/>
    </reaction>
</comment>
<name>A0A316YTX6_9BASI</name>
<dbReference type="PANTHER" id="PTHR31268:SF32">
    <property type="entry name" value="GALACTINOL--SUCROSE GALACTOSYLTRANSFERASE 2-RELATED"/>
    <property type="match status" value="1"/>
</dbReference>
<dbReference type="GeneID" id="37046478"/>
<organism evidence="5 6">
    <name type="scientific">Acaromyces ingoldii</name>
    <dbReference type="NCBI Taxonomy" id="215250"/>
    <lineage>
        <taxon>Eukaryota</taxon>
        <taxon>Fungi</taxon>
        <taxon>Dikarya</taxon>
        <taxon>Basidiomycota</taxon>
        <taxon>Ustilaginomycotina</taxon>
        <taxon>Exobasidiomycetes</taxon>
        <taxon>Exobasidiales</taxon>
        <taxon>Cryptobasidiaceae</taxon>
        <taxon>Acaromyces</taxon>
    </lineage>
</organism>
<dbReference type="STRING" id="215250.A0A316YTX6"/>
<reference evidence="5 6" key="1">
    <citation type="journal article" date="2018" name="Mol. Biol. Evol.">
        <title>Broad Genomic Sampling Reveals a Smut Pathogenic Ancestry of the Fungal Clade Ustilaginomycotina.</title>
        <authorList>
            <person name="Kijpornyongpan T."/>
            <person name="Mondo S.J."/>
            <person name="Barry K."/>
            <person name="Sandor L."/>
            <person name="Lee J."/>
            <person name="Lipzen A."/>
            <person name="Pangilinan J."/>
            <person name="LaButti K."/>
            <person name="Hainaut M."/>
            <person name="Henrissat B."/>
            <person name="Grigoriev I.V."/>
            <person name="Spatafora J.W."/>
            <person name="Aime M.C."/>
        </authorList>
    </citation>
    <scope>NUCLEOTIDE SEQUENCE [LARGE SCALE GENOMIC DNA]</scope>
    <source>
        <strain evidence="5 6">MCA 4198</strain>
    </source>
</reference>
<dbReference type="Proteomes" id="UP000245768">
    <property type="component" value="Unassembled WGS sequence"/>
</dbReference>
<sequence>MTQLSHGVWVWPALGSVETLTLDPARARQEDVTIWLQVVQTQALTGASGTLQCWTDAPTHEDEIDKRCWKAYDVACWPSRDTQKWVLLPMVLPPRVFDRAVQRGAPLEVRYTWRFKLPDGQVEWLGAPGQDALIRLVKAEGLKEILRFCDAYSENGRGLDGVTTIRIGHSGRRRAALCEVLMPCRGIVIERTKSTWHTSRSFGTIEALSCLHPASLIVLSFEGGRVMVLLPICGEGATVKLARSTFNTQTVDVDVDGEGPGAVLVGRGYERQLGGLLRSCHKAAQDFLGGLAEVAADSDGPLSLRSGLGFCTWEALGNGTPAKLSTLMHTLDAFEGPLEGGIATLLIDDGWQHINPTNTYTPVDASRTLVSFDLGPHLLDDEEMSEYVKDSLLCPRLARYIDRLRRRYRHMQHIGVWMTLSGYWDGLDPDTDGFFARRYGPLRRCKISDALASGPRASREIQLPHADRLDNFWRDCFTAYRSAGVNFVKVDAQSELDWVVDEKGYFDLAWTSLNRAASDVFGPESVIHCMAFGSRLVCGPLSYQSPNRLHLRNSDDTFPQVEEAHTWHLYHNALNSLLTSTHPTIVPDADMFTSKMTGELDWAAYHAAFRAVFSSAKLWISDARCNSSRKTLDALLALGPSKAGPVIKTVQVGIGVKDAIQSVTLSSSVFPDCVEGPPLVMAARWQDSSGRPTAIISAWNVRSSLRWAYGSLTLADVAEALDELDGHQHAYMLHSRARKCIEVISATELEKERPNPQIASRPLSSCCFSLPPASWEMIDVVPVLSCSLKSSRRADIRITCGCLGLMGKHAGLACVVDVRQQGPSSFVASLCRAGRCAFAILCEPRHDLQVRMQLNGGEEVAATVEDDFRSDFTVVSFDMLPYVRMNLDGPDQDAWKVRLHLEAL</sequence>
<evidence type="ECO:0000256" key="3">
    <source>
        <dbReference type="ARBA" id="ARBA00023277"/>
    </source>
</evidence>
<dbReference type="GO" id="GO:0047274">
    <property type="term" value="F:galactinol-sucrose galactosyltransferase activity"/>
    <property type="evidence" value="ECO:0007669"/>
    <property type="project" value="UniProtKB-EC"/>
</dbReference>
<protein>
    <recommendedName>
        <fullName evidence="7">Alpha-galactosidase</fullName>
    </recommendedName>
</protein>
<keyword evidence="6" id="KW-1185">Reference proteome</keyword>
<dbReference type="PANTHER" id="PTHR31268">
    <property type="match status" value="1"/>
</dbReference>
<accession>A0A316YTX6</accession>
<dbReference type="SUPFAM" id="SSF51445">
    <property type="entry name" value="(Trans)glycosidases"/>
    <property type="match status" value="1"/>
</dbReference>
<dbReference type="Gene3D" id="3.20.20.70">
    <property type="entry name" value="Aldolase class I"/>
    <property type="match status" value="1"/>
</dbReference>
<evidence type="ECO:0000256" key="2">
    <source>
        <dbReference type="ARBA" id="ARBA00007240"/>
    </source>
</evidence>
<dbReference type="InParanoid" id="A0A316YTX6"/>
<dbReference type="InterPro" id="IPR013785">
    <property type="entry name" value="Aldolase_TIM"/>
</dbReference>
<dbReference type="AlphaFoldDB" id="A0A316YTX6"/>
<evidence type="ECO:0008006" key="7">
    <source>
        <dbReference type="Google" id="ProtNLM"/>
    </source>
</evidence>
<dbReference type="RefSeq" id="XP_025379869.1">
    <property type="nucleotide sequence ID" value="XM_025524562.1"/>
</dbReference>
<evidence type="ECO:0000256" key="1">
    <source>
        <dbReference type="ARBA" id="ARBA00001255"/>
    </source>
</evidence>
<dbReference type="OrthoDB" id="4664297at2759"/>
<comment type="similarity">
    <text evidence="2">Belongs to the glycosyl hydrolases 36 family.</text>
</comment>
<proteinExistence type="inferred from homology"/>
<dbReference type="EMBL" id="KZ819634">
    <property type="protein sequence ID" value="PWN92671.1"/>
    <property type="molecule type" value="Genomic_DNA"/>
</dbReference>
<comment type="catalytic activity">
    <reaction evidence="4">
        <text>alpha-D-galactosyl-(1-&gt;3)-1D-myo-inositol + sucrose = raffinose + myo-inositol</text>
        <dbReference type="Rhea" id="RHEA:20161"/>
        <dbReference type="ChEBI" id="CHEBI:16634"/>
        <dbReference type="ChEBI" id="CHEBI:17268"/>
        <dbReference type="ChEBI" id="CHEBI:17505"/>
        <dbReference type="ChEBI" id="CHEBI:17992"/>
        <dbReference type="EC" id="2.4.1.82"/>
    </reaction>
</comment>
<evidence type="ECO:0000313" key="6">
    <source>
        <dbReference type="Proteomes" id="UP000245768"/>
    </source>
</evidence>
<gene>
    <name evidence="5" type="ORF">FA10DRAFT_298142</name>
</gene>